<evidence type="ECO:0000256" key="6">
    <source>
        <dbReference type="ARBA" id="ARBA00023139"/>
    </source>
</evidence>
<dbReference type="InterPro" id="IPR039859">
    <property type="entry name" value="PFA4/ZDH16/20/ERF2-like"/>
</dbReference>
<evidence type="ECO:0000256" key="1">
    <source>
        <dbReference type="ARBA" id="ARBA00004141"/>
    </source>
</evidence>
<comment type="domain">
    <text evidence="10">The DHHC domain is required for palmitoyltransferase activity.</text>
</comment>
<evidence type="ECO:0000256" key="4">
    <source>
        <dbReference type="ARBA" id="ARBA00022989"/>
    </source>
</evidence>
<comment type="similarity">
    <text evidence="10">Belongs to the DHHC palmitoyltransferase family.</text>
</comment>
<comment type="catalytic activity">
    <reaction evidence="9 10">
        <text>L-cysteinyl-[protein] + hexadecanoyl-CoA = S-hexadecanoyl-L-cysteinyl-[protein] + CoA</text>
        <dbReference type="Rhea" id="RHEA:36683"/>
        <dbReference type="Rhea" id="RHEA-COMP:10131"/>
        <dbReference type="Rhea" id="RHEA-COMP:11032"/>
        <dbReference type="ChEBI" id="CHEBI:29950"/>
        <dbReference type="ChEBI" id="CHEBI:57287"/>
        <dbReference type="ChEBI" id="CHEBI:57379"/>
        <dbReference type="ChEBI" id="CHEBI:74151"/>
        <dbReference type="EC" id="2.3.1.225"/>
    </reaction>
</comment>
<keyword evidence="4 10" id="KW-1133">Transmembrane helix</keyword>
<feature type="transmembrane region" description="Helical" evidence="10">
    <location>
        <begin position="218"/>
        <end position="239"/>
    </location>
</feature>
<evidence type="ECO:0000259" key="12">
    <source>
        <dbReference type="Pfam" id="PF01529"/>
    </source>
</evidence>
<dbReference type="PROSITE" id="PS50216">
    <property type="entry name" value="DHHC"/>
    <property type="match status" value="1"/>
</dbReference>
<evidence type="ECO:0000256" key="7">
    <source>
        <dbReference type="ARBA" id="ARBA00023288"/>
    </source>
</evidence>
<dbReference type="EMBL" id="JAPWDQ010000004">
    <property type="protein sequence ID" value="KAJ5488693.1"/>
    <property type="molecule type" value="Genomic_DNA"/>
</dbReference>
<proteinExistence type="inferred from homology"/>
<dbReference type="InterPro" id="IPR001594">
    <property type="entry name" value="Palmitoyltrfase_DHHC"/>
</dbReference>
<dbReference type="PANTHER" id="PTHR12246">
    <property type="entry name" value="PALMITOYLTRANSFERASE ZDHHC16"/>
    <property type="match status" value="1"/>
</dbReference>
<protein>
    <recommendedName>
        <fullName evidence="10">Palmitoyltransferase</fullName>
        <ecNumber evidence="10">2.3.1.225</ecNumber>
    </recommendedName>
</protein>
<evidence type="ECO:0000256" key="9">
    <source>
        <dbReference type="ARBA" id="ARBA00048048"/>
    </source>
</evidence>
<feature type="transmembrane region" description="Helical" evidence="10">
    <location>
        <begin position="259"/>
        <end position="279"/>
    </location>
</feature>
<keyword evidence="2 10" id="KW-0808">Transferase</keyword>
<evidence type="ECO:0000313" key="13">
    <source>
        <dbReference type="EMBL" id="KAJ5488693.1"/>
    </source>
</evidence>
<reference evidence="13" key="1">
    <citation type="submission" date="2022-12" db="EMBL/GenBank/DDBJ databases">
        <authorList>
            <person name="Petersen C."/>
        </authorList>
    </citation>
    <scope>NUCLEOTIDE SEQUENCE</scope>
    <source>
        <strain evidence="13">IBT 30728</strain>
    </source>
</reference>
<keyword evidence="8 10" id="KW-0012">Acyltransferase</keyword>
<comment type="caution">
    <text evidence="13">The sequence shown here is derived from an EMBL/GenBank/DDBJ whole genome shotgun (WGS) entry which is preliminary data.</text>
</comment>
<feature type="region of interest" description="Disordered" evidence="11">
    <location>
        <begin position="594"/>
        <end position="617"/>
    </location>
</feature>
<keyword evidence="14" id="KW-1185">Reference proteome</keyword>
<keyword evidence="6" id="KW-0564">Palmitate</keyword>
<gene>
    <name evidence="13" type="ORF">N7539_003583</name>
</gene>
<keyword evidence="5 10" id="KW-0472">Membrane</keyword>
<organism evidence="13 14">
    <name type="scientific">Penicillium diatomitis</name>
    <dbReference type="NCBI Taxonomy" id="2819901"/>
    <lineage>
        <taxon>Eukaryota</taxon>
        <taxon>Fungi</taxon>
        <taxon>Dikarya</taxon>
        <taxon>Ascomycota</taxon>
        <taxon>Pezizomycotina</taxon>
        <taxon>Eurotiomycetes</taxon>
        <taxon>Eurotiomycetidae</taxon>
        <taxon>Eurotiales</taxon>
        <taxon>Aspergillaceae</taxon>
        <taxon>Penicillium</taxon>
    </lineage>
</organism>
<feature type="transmembrane region" description="Helical" evidence="10">
    <location>
        <begin position="104"/>
        <end position="124"/>
    </location>
</feature>
<sequence>MATLAPSPPLSPSWPKRRPRTWALRCERWCCAAASSFPLIFVYGLTTWAVYVEVSIGLKEHQSVWIEIWGERKGGGLEGEMHQPRSDEDARVQFPRRSAANGRSFFFVVGLPSTFLGLFLYGCLNASYTVAVFTDPGSPLTTRRGGRHEYSALPVSEYPEFTSYTVSSSGGSRYCKKCQCPKPDRAHHCSTCKRCVLKMDHHCPWLATCVGLYNYKAFLLFLIYTCLFCWVCFGVAAVWTWTEVLNDTRYMDTIMPVNVVLLAILAGIIGLVLTGFTAWHISLAMRGVTTIECLERTRYVSPLRKALDRQRHEHGSGHSQAPDSQSEGLAHRLQGYGNHILDAHANAIPGVTRAEEGEERLSPAPYSRGEGPNLDNAHHPMTPAQQALTRSYAEMERQRERNRYQEWVDDQDSEKMPRAFDHGWRRNLAHLFGDNPLLWAIPVCTTTGDGWRWEPSQKFLEARERIRTAREQETQTDQQYYRDLYTRNSNNSHAWGWTMPVQLSTHSNNDNIIIIINNNNNNNSSSSNHNSLVGPSTDGPTILSNDRLRVSLCKRLRLRLPDRDRETVIMRTSLKRPGSYILLRLGRVPLPRRQPDLYEKPMNGEIGTNESKTNICN</sequence>
<feature type="compositionally biased region" description="Polar residues" evidence="11">
    <location>
        <begin position="606"/>
        <end position="617"/>
    </location>
</feature>
<accession>A0A9W9XD58</accession>
<dbReference type="AlphaFoldDB" id="A0A9W9XD58"/>
<dbReference type="GeneID" id="81623434"/>
<dbReference type="EC" id="2.3.1.225" evidence="10"/>
<name>A0A9W9XD58_9EURO</name>
<dbReference type="RefSeq" id="XP_056790726.1">
    <property type="nucleotide sequence ID" value="XM_056933185.1"/>
</dbReference>
<feature type="transmembrane region" description="Helical" evidence="10">
    <location>
        <begin position="29"/>
        <end position="51"/>
    </location>
</feature>
<keyword evidence="3 10" id="KW-0812">Transmembrane</keyword>
<feature type="region of interest" description="Disordered" evidence="11">
    <location>
        <begin position="353"/>
        <end position="396"/>
    </location>
</feature>
<dbReference type="Pfam" id="PF01529">
    <property type="entry name" value="DHHC"/>
    <property type="match status" value="1"/>
</dbReference>
<evidence type="ECO:0000256" key="3">
    <source>
        <dbReference type="ARBA" id="ARBA00022692"/>
    </source>
</evidence>
<dbReference type="GO" id="GO:0016020">
    <property type="term" value="C:membrane"/>
    <property type="evidence" value="ECO:0007669"/>
    <property type="project" value="UniProtKB-SubCell"/>
</dbReference>
<comment type="subcellular location">
    <subcellularLocation>
        <location evidence="1">Membrane</location>
        <topology evidence="1">Multi-pass membrane protein</topology>
    </subcellularLocation>
</comment>
<reference evidence="13" key="2">
    <citation type="journal article" date="2023" name="IMA Fungus">
        <title>Comparative genomic study of the Penicillium genus elucidates a diverse pangenome and 15 lateral gene transfer events.</title>
        <authorList>
            <person name="Petersen C."/>
            <person name="Sorensen T."/>
            <person name="Nielsen M.R."/>
            <person name="Sondergaard T.E."/>
            <person name="Sorensen J.L."/>
            <person name="Fitzpatrick D.A."/>
            <person name="Frisvad J.C."/>
            <person name="Nielsen K.L."/>
        </authorList>
    </citation>
    <scope>NUCLEOTIDE SEQUENCE</scope>
    <source>
        <strain evidence="13">IBT 30728</strain>
    </source>
</reference>
<evidence type="ECO:0000256" key="5">
    <source>
        <dbReference type="ARBA" id="ARBA00023136"/>
    </source>
</evidence>
<evidence type="ECO:0000256" key="11">
    <source>
        <dbReference type="SAM" id="MobiDB-lite"/>
    </source>
</evidence>
<evidence type="ECO:0000313" key="14">
    <source>
        <dbReference type="Proteomes" id="UP001148312"/>
    </source>
</evidence>
<evidence type="ECO:0000256" key="2">
    <source>
        <dbReference type="ARBA" id="ARBA00022679"/>
    </source>
</evidence>
<dbReference type="Proteomes" id="UP001148312">
    <property type="component" value="Unassembled WGS sequence"/>
</dbReference>
<feature type="domain" description="Palmitoyltransferase DHHC" evidence="12">
    <location>
        <begin position="171"/>
        <end position="294"/>
    </location>
</feature>
<evidence type="ECO:0000256" key="10">
    <source>
        <dbReference type="RuleBase" id="RU079119"/>
    </source>
</evidence>
<evidence type="ECO:0000256" key="8">
    <source>
        <dbReference type="ARBA" id="ARBA00023315"/>
    </source>
</evidence>
<keyword evidence="7" id="KW-0449">Lipoprotein</keyword>
<dbReference type="GO" id="GO:0019706">
    <property type="term" value="F:protein-cysteine S-palmitoyltransferase activity"/>
    <property type="evidence" value="ECO:0007669"/>
    <property type="project" value="UniProtKB-EC"/>
</dbReference>